<dbReference type="Proteomes" id="UP001321580">
    <property type="component" value="Unassembled WGS sequence"/>
</dbReference>
<proteinExistence type="predicted"/>
<evidence type="ECO:0000313" key="2">
    <source>
        <dbReference type="EMBL" id="MDI9240764.1"/>
    </source>
</evidence>
<accession>A0ABT6XKS4</accession>
<dbReference type="RefSeq" id="WP_283214245.1">
    <property type="nucleotide sequence ID" value="NZ_JASGBI010000002.1"/>
</dbReference>
<reference evidence="2 3" key="1">
    <citation type="submission" date="2023-05" db="EMBL/GenBank/DDBJ databases">
        <title>Lysobacter sp. strain LF1 Genome sequencing and assembly.</title>
        <authorList>
            <person name="Jung Y."/>
        </authorList>
    </citation>
    <scope>NUCLEOTIDE SEQUENCE [LARGE SCALE GENOMIC DNA]</scope>
    <source>
        <strain evidence="2 3">LF1</strain>
    </source>
</reference>
<keyword evidence="3" id="KW-1185">Reference proteome</keyword>
<evidence type="ECO:0000313" key="3">
    <source>
        <dbReference type="Proteomes" id="UP001321580"/>
    </source>
</evidence>
<feature type="region of interest" description="Disordered" evidence="1">
    <location>
        <begin position="212"/>
        <end position="232"/>
    </location>
</feature>
<gene>
    <name evidence="2" type="ORF">QLQ15_17815</name>
</gene>
<protein>
    <submittedName>
        <fullName evidence="2">Uncharacterized protein</fullName>
    </submittedName>
</protein>
<comment type="caution">
    <text evidence="2">The sequence shown here is derived from an EMBL/GenBank/DDBJ whole genome shotgun (WGS) entry which is preliminary data.</text>
</comment>
<organism evidence="2 3">
    <name type="scientific">Lysobacter stagni</name>
    <dbReference type="NCBI Taxonomy" id="3045172"/>
    <lineage>
        <taxon>Bacteria</taxon>
        <taxon>Pseudomonadati</taxon>
        <taxon>Pseudomonadota</taxon>
        <taxon>Gammaproteobacteria</taxon>
        <taxon>Lysobacterales</taxon>
        <taxon>Lysobacteraceae</taxon>
        <taxon>Lysobacter</taxon>
    </lineage>
</organism>
<name>A0ABT6XKS4_9GAMM</name>
<feature type="compositionally biased region" description="Polar residues" evidence="1">
    <location>
        <begin position="223"/>
        <end position="232"/>
    </location>
</feature>
<dbReference type="EMBL" id="JASGBI010000002">
    <property type="protein sequence ID" value="MDI9240764.1"/>
    <property type="molecule type" value="Genomic_DNA"/>
</dbReference>
<sequence length="232" mass="25761">MTPAVRFFQLRFGQIRKAQAMMDPKHREPRSRTILRHTRQAIRDGRLRTLPFSERVSDRYLATVAPEDRVVPLKEEGATIESASSAKTKNGVYFDRLIRGVVKTFPVDLEDPWVEELPQPYRQHCESDLAARRGYAVVRDTLETDTPDMQMADLGVALREAGEATIALAPVFANGVDASDAPLIPAALREVADVLGAFVQIRRLLLKVATEEEAKKAAPDGSGNATRVRSRA</sequence>
<evidence type="ECO:0000256" key="1">
    <source>
        <dbReference type="SAM" id="MobiDB-lite"/>
    </source>
</evidence>